<dbReference type="InterPro" id="IPR016181">
    <property type="entry name" value="Acyl_CoA_acyltransferase"/>
</dbReference>
<dbReference type="Gene3D" id="3.40.630.30">
    <property type="match status" value="1"/>
</dbReference>
<dbReference type="Proteomes" id="UP000809621">
    <property type="component" value="Unassembled WGS sequence"/>
</dbReference>
<accession>A0ABS2HGA6</accession>
<gene>
    <name evidence="2" type="ORF">JQC93_02010</name>
</gene>
<name>A0ABS2HGA6_9VIBR</name>
<evidence type="ECO:0000313" key="2">
    <source>
        <dbReference type="EMBL" id="MBM7035168.1"/>
    </source>
</evidence>
<sequence>MELASPQTDLSTSMTIEHIDTPDLTLVRELWCELENRAPSNVFLSWFWIGTWLEVFVTDFILVVAKSEHGVPIGLGIIVKTPSSSHLPGFEDYHLHRTGQRDLDQIWIEYNDYLLDAELSDQLRPLLNQYVMDNVVKRGGFSIGVSKQEVLAHSGLSKHSQRTIWSTMAYRVNLHRYQSFSEYEKQTLSKNARYQIRRSKKRYQVMGGVKFTHYSAEQVDQFFKDCAPYHLERWGKSSGFNNPKFLDFHHRLAMKGVPQGIVQLVKVSAGEHHLGYIYNFHFNGCAYFYLSAFDYTFTDKHLKPGLVTHHMLIEAAQKSGFEYYDFMGGELQYKRTLSDEEMSLEMRVYRNINFANSIKLAIDHAAVLRDRLTQSSPPTQSRKKKN</sequence>
<dbReference type="Pfam" id="PF13480">
    <property type="entry name" value="Acetyltransf_6"/>
    <property type="match status" value="1"/>
</dbReference>
<dbReference type="RefSeq" id="WP_205156791.1">
    <property type="nucleotide sequence ID" value="NZ_JAFEUM010000001.1"/>
</dbReference>
<organism evidence="2 3">
    <name type="scientific">Vibrio ulleungensis</name>
    <dbReference type="NCBI Taxonomy" id="2807619"/>
    <lineage>
        <taxon>Bacteria</taxon>
        <taxon>Pseudomonadati</taxon>
        <taxon>Pseudomonadota</taxon>
        <taxon>Gammaproteobacteria</taxon>
        <taxon>Vibrionales</taxon>
        <taxon>Vibrionaceae</taxon>
        <taxon>Vibrio</taxon>
    </lineage>
</organism>
<evidence type="ECO:0000313" key="3">
    <source>
        <dbReference type="Proteomes" id="UP000809621"/>
    </source>
</evidence>
<dbReference type="EMBL" id="JAFEUM010000001">
    <property type="protein sequence ID" value="MBM7035168.1"/>
    <property type="molecule type" value="Genomic_DNA"/>
</dbReference>
<proteinExistence type="predicted"/>
<evidence type="ECO:0000259" key="1">
    <source>
        <dbReference type="Pfam" id="PF13480"/>
    </source>
</evidence>
<dbReference type="InterPro" id="IPR038740">
    <property type="entry name" value="BioF2-like_GNAT_dom"/>
</dbReference>
<protein>
    <submittedName>
        <fullName evidence="2">GNAT family N-acetyltransferase</fullName>
    </submittedName>
</protein>
<comment type="caution">
    <text evidence="2">The sequence shown here is derived from an EMBL/GenBank/DDBJ whole genome shotgun (WGS) entry which is preliminary data.</text>
</comment>
<reference evidence="2 3" key="1">
    <citation type="submission" date="2021-02" db="EMBL/GenBank/DDBJ databases">
        <authorList>
            <person name="Park J.-S."/>
        </authorList>
    </citation>
    <scope>NUCLEOTIDE SEQUENCE [LARGE SCALE GENOMIC DNA]</scope>
    <source>
        <strain evidence="2 3">188UL20-2</strain>
    </source>
</reference>
<feature type="domain" description="BioF2-like acetyltransferase" evidence="1">
    <location>
        <begin position="191"/>
        <end position="335"/>
    </location>
</feature>
<keyword evidence="3" id="KW-1185">Reference proteome</keyword>
<dbReference type="SUPFAM" id="SSF55729">
    <property type="entry name" value="Acyl-CoA N-acyltransferases (Nat)"/>
    <property type="match status" value="1"/>
</dbReference>